<proteinExistence type="predicted"/>
<evidence type="ECO:0000313" key="5">
    <source>
        <dbReference type="Proteomes" id="UP001497472"/>
    </source>
</evidence>
<dbReference type="Proteomes" id="UP001497472">
    <property type="component" value="Unassembled WGS sequence"/>
</dbReference>
<feature type="domain" description="EGF-like" evidence="3">
    <location>
        <begin position="124"/>
        <end position="155"/>
    </location>
</feature>
<feature type="compositionally biased region" description="Polar residues" evidence="1">
    <location>
        <begin position="379"/>
        <end position="388"/>
    </location>
</feature>
<feature type="domain" description="EGF-like" evidence="3">
    <location>
        <begin position="462"/>
        <end position="498"/>
    </location>
</feature>
<feature type="domain" description="EGF-like" evidence="3">
    <location>
        <begin position="190"/>
        <end position="222"/>
    </location>
</feature>
<comment type="caution">
    <text evidence="4">The sequence shown here is derived from an EMBL/GenBank/DDBJ whole genome shotgun (WGS) entry which is preliminary data.</text>
</comment>
<dbReference type="EMBL" id="CAVLEF010000007">
    <property type="protein sequence ID" value="CAK1546009.1"/>
    <property type="molecule type" value="Genomic_DNA"/>
</dbReference>
<feature type="chain" id="PRO_5043796658" description="EGF-like domain-containing protein" evidence="2">
    <location>
        <begin position="17"/>
        <end position="559"/>
    </location>
</feature>
<dbReference type="SUPFAM" id="SSF57184">
    <property type="entry name" value="Growth factor receptor domain"/>
    <property type="match status" value="1"/>
</dbReference>
<dbReference type="Gene3D" id="2.10.25.10">
    <property type="entry name" value="Laminin"/>
    <property type="match status" value="5"/>
</dbReference>
<feature type="compositionally biased region" description="Low complexity" evidence="1">
    <location>
        <begin position="360"/>
        <end position="378"/>
    </location>
</feature>
<dbReference type="SMART" id="SM00181">
    <property type="entry name" value="EGF"/>
    <property type="match status" value="6"/>
</dbReference>
<evidence type="ECO:0000313" key="4">
    <source>
        <dbReference type="EMBL" id="CAK1546009.1"/>
    </source>
</evidence>
<dbReference type="PANTHER" id="PTHR24047:SF32">
    <property type="entry name" value="FI01909P-RELATED"/>
    <property type="match status" value="1"/>
</dbReference>
<dbReference type="InterPro" id="IPR009030">
    <property type="entry name" value="Growth_fac_rcpt_cys_sf"/>
</dbReference>
<evidence type="ECO:0000256" key="2">
    <source>
        <dbReference type="SAM" id="SignalP"/>
    </source>
</evidence>
<dbReference type="InterPro" id="IPR053255">
    <property type="entry name" value="EGF-like_domain"/>
</dbReference>
<dbReference type="InterPro" id="IPR000742">
    <property type="entry name" value="EGF"/>
</dbReference>
<reference evidence="4 5" key="1">
    <citation type="submission" date="2023-11" db="EMBL/GenBank/DDBJ databases">
        <authorList>
            <person name="Okamura Y."/>
        </authorList>
    </citation>
    <scope>NUCLEOTIDE SEQUENCE [LARGE SCALE GENOMIC DNA]</scope>
</reference>
<sequence length="559" mass="60497">MRTVLAILIPLVCVYADNAQYVNVKSVKGGHQGGYYRQYNPAAKLPNFYANSTRGYESQNVTQGGYHRDYEIGVCYIEVPTASLVFNQAQVPAGNGSRPELSRIRSCCKGYIRNIHNFKICDPVCTEECVNALCTAPETCTCFPDHVKNLGGFCIPTCPIGCQNGHCSGGECLCKDGFVIDSESKYCLPKCMENCGGIGNCTTPNICSCPSGYTSTNTGSCKPACDKCENGDCVAPNKCTCKQGYIIREAGVCIPDCPQNCGPNGKCVAPGKCEFPETTTSIISASFQPINKQNSPLYPGSQVYPGLQQTDHQYPGRQPDQYGYPSHEGRPGQPGHPNQPGTQNQPGGTSQTGYPSRPEGPNQPGNPNYPGYPNKPGQSSYPYTTAQGNPKPPGQPDQYSPNPNLYSPNQPQTGTQKHTYPPSSGLSGTQVHVDSQGQTGEYNHAQNLYPDIQQYNQEFEPYCSQPCINGYCVEGNKCQCNPGYVLNVDNSSGTSYCVPHCAGGCHNGVCSAPNFCICNMGYYKDHSVKGRPQCVKRNKRSVDTPNVAKLLTFNIPDFR</sequence>
<feature type="domain" description="EGF-like" evidence="3">
    <location>
        <begin position="500"/>
        <end position="535"/>
    </location>
</feature>
<protein>
    <recommendedName>
        <fullName evidence="3">EGF-like domain-containing protein</fullName>
    </recommendedName>
</protein>
<feature type="domain" description="EGF-like" evidence="3">
    <location>
        <begin position="157"/>
        <end position="188"/>
    </location>
</feature>
<feature type="domain" description="EGF-like" evidence="3">
    <location>
        <begin position="224"/>
        <end position="254"/>
    </location>
</feature>
<evidence type="ECO:0000256" key="1">
    <source>
        <dbReference type="SAM" id="MobiDB-lite"/>
    </source>
</evidence>
<organism evidence="4 5">
    <name type="scientific">Leptosia nina</name>
    <dbReference type="NCBI Taxonomy" id="320188"/>
    <lineage>
        <taxon>Eukaryota</taxon>
        <taxon>Metazoa</taxon>
        <taxon>Ecdysozoa</taxon>
        <taxon>Arthropoda</taxon>
        <taxon>Hexapoda</taxon>
        <taxon>Insecta</taxon>
        <taxon>Pterygota</taxon>
        <taxon>Neoptera</taxon>
        <taxon>Endopterygota</taxon>
        <taxon>Lepidoptera</taxon>
        <taxon>Glossata</taxon>
        <taxon>Ditrysia</taxon>
        <taxon>Papilionoidea</taxon>
        <taxon>Pieridae</taxon>
        <taxon>Pierinae</taxon>
        <taxon>Leptosia</taxon>
    </lineage>
</organism>
<name>A0AAV1JA08_9NEOP</name>
<keyword evidence="2" id="KW-0732">Signal</keyword>
<feature type="region of interest" description="Disordered" evidence="1">
    <location>
        <begin position="293"/>
        <end position="434"/>
    </location>
</feature>
<dbReference type="PANTHER" id="PTHR24047">
    <property type="entry name" value="FI01909P-RELATED"/>
    <property type="match status" value="1"/>
</dbReference>
<feature type="compositionally biased region" description="Polar residues" evidence="1">
    <location>
        <begin position="339"/>
        <end position="354"/>
    </location>
</feature>
<accession>A0AAV1JA08</accession>
<feature type="compositionally biased region" description="Polar residues" evidence="1">
    <location>
        <begin position="397"/>
        <end position="434"/>
    </location>
</feature>
<gene>
    <name evidence="4" type="ORF">LNINA_LOCUS5616</name>
</gene>
<dbReference type="AlphaFoldDB" id="A0AAV1JA08"/>
<evidence type="ECO:0000259" key="3">
    <source>
        <dbReference type="SMART" id="SM00181"/>
    </source>
</evidence>
<feature type="signal peptide" evidence="2">
    <location>
        <begin position="1"/>
        <end position="16"/>
    </location>
</feature>
<keyword evidence="5" id="KW-1185">Reference proteome</keyword>